<evidence type="ECO:0000259" key="3">
    <source>
        <dbReference type="Pfam" id="PF16026"/>
    </source>
</evidence>
<proteinExistence type="predicted"/>
<dbReference type="OrthoDB" id="10255522at2759"/>
<dbReference type="InterPro" id="IPR031981">
    <property type="entry name" value="MIEAP_C"/>
</dbReference>
<evidence type="ECO:0000313" key="4">
    <source>
        <dbReference type="EMBL" id="KAH3838557.1"/>
    </source>
</evidence>
<reference evidence="4" key="2">
    <citation type="submission" date="2020-11" db="EMBL/GenBank/DDBJ databases">
        <authorList>
            <person name="McCartney M.A."/>
            <person name="Auch B."/>
            <person name="Kono T."/>
            <person name="Mallez S."/>
            <person name="Becker A."/>
            <person name="Gohl D.M."/>
            <person name="Silverstein K.A.T."/>
            <person name="Koren S."/>
            <person name="Bechman K.B."/>
            <person name="Herman A."/>
            <person name="Abrahante J.E."/>
            <person name="Garbe J."/>
        </authorList>
    </citation>
    <scope>NUCLEOTIDE SEQUENCE</scope>
    <source>
        <strain evidence="4">Duluth1</strain>
        <tissue evidence="4">Whole animal</tissue>
    </source>
</reference>
<dbReference type="Proteomes" id="UP000828390">
    <property type="component" value="Unassembled WGS sequence"/>
</dbReference>
<dbReference type="AlphaFoldDB" id="A0A9D4KFY0"/>
<evidence type="ECO:0000313" key="5">
    <source>
        <dbReference type="Proteomes" id="UP000828390"/>
    </source>
</evidence>
<reference evidence="4" key="1">
    <citation type="journal article" date="2019" name="bioRxiv">
        <title>The Genome of the Zebra Mussel, Dreissena polymorpha: A Resource for Invasive Species Research.</title>
        <authorList>
            <person name="McCartney M.A."/>
            <person name="Auch B."/>
            <person name="Kono T."/>
            <person name="Mallez S."/>
            <person name="Zhang Y."/>
            <person name="Obille A."/>
            <person name="Becker A."/>
            <person name="Abrahante J.E."/>
            <person name="Garbe J."/>
            <person name="Badalamenti J.P."/>
            <person name="Herman A."/>
            <person name="Mangelson H."/>
            <person name="Liachko I."/>
            <person name="Sullivan S."/>
            <person name="Sone E.D."/>
            <person name="Koren S."/>
            <person name="Silverstein K.A.T."/>
            <person name="Beckman K.B."/>
            <person name="Gohl D.M."/>
        </authorList>
    </citation>
    <scope>NUCLEOTIDE SEQUENCE</scope>
    <source>
        <strain evidence="4">Duluth1</strain>
        <tissue evidence="4">Whole animal</tissue>
    </source>
</reference>
<evidence type="ECO:0000256" key="1">
    <source>
        <dbReference type="SAM" id="Coils"/>
    </source>
</evidence>
<feature type="coiled-coil region" evidence="1">
    <location>
        <begin position="450"/>
        <end position="554"/>
    </location>
</feature>
<dbReference type="Pfam" id="PF16026">
    <property type="entry name" value="MIEAP"/>
    <property type="match status" value="1"/>
</dbReference>
<keyword evidence="5" id="KW-1185">Reference proteome</keyword>
<protein>
    <recommendedName>
        <fullName evidence="3">Mitochondria-eating protein C-terminal domain-containing protein</fullName>
    </recommendedName>
</protein>
<sequence>MGNGCIGRHGTQHRPPEEEGVVKGSFSKLTERLHAVANEAELATHLEEIARLTSELHSEKKNRRVEQDRLKEENTTLKIQLGLVNAERQLQNTDILKYKEELSVLATKPIRVNIERDTQTAELSVCELREDIRSNSSPMIILPVGATDTNNTEHTRQQEEIEILKSELTRITAEQDKQTPQLQTSDEAMLEVKNELARAIVERDEQIYKLEKMEDELNTLKNKLAQVNTLLSQRTEELRKSEDYLNDLRSELNSERDDQTAEQMMYAVEMTKMKNELVYASESTATLTKDLQAITDDHSRLQNDLQRSEKEKEVLKQYLQELQNAWDVLQTELHKSESHKGHLKHELEELQTARDAIHRELETSESDKEKLQIELEEIQKARDAFYIELKTSELEKEKMKIELTDLHNARDALQADLDAKTNDEVELRTLYNDAQKTTHDLQDRLLQSGSEKQKEDFQELQKTRDLLKTERQKADAEIKKLKKDGKDLQKENKHLQNKLKSKSDEVAKLMNDNNDTHEAHRQLFQVLKARTEDYEKLMNQYKELQKARDNSENHSVEKADIKPTTSASLHVHLSDDNMPDKVAERFTEIYNNQWIDCLEVMSSEDGSCQMLLGMCLKIYSIYAEAIDKERQKEFALLQADTELAKEFISIQERFHKESTANAITSYWTKCKEVCKSMIAHDPPIYMDTDTDKHGITFDAKLYEGYTKKGTQIDFVVWPSLYTEKNGTLLRKGVVQCK</sequence>
<feature type="region of interest" description="Disordered" evidence="2">
    <location>
        <begin position="1"/>
        <end position="20"/>
    </location>
</feature>
<gene>
    <name evidence="4" type="ORF">DPMN_111965</name>
</gene>
<name>A0A9D4KFY0_DREPO</name>
<feature type="domain" description="Mitochondria-eating protein C-terminal" evidence="3">
    <location>
        <begin position="647"/>
        <end position="735"/>
    </location>
</feature>
<accession>A0A9D4KFY0</accession>
<keyword evidence="1" id="KW-0175">Coiled coil</keyword>
<organism evidence="4 5">
    <name type="scientific">Dreissena polymorpha</name>
    <name type="common">Zebra mussel</name>
    <name type="synonym">Mytilus polymorpha</name>
    <dbReference type="NCBI Taxonomy" id="45954"/>
    <lineage>
        <taxon>Eukaryota</taxon>
        <taxon>Metazoa</taxon>
        <taxon>Spiralia</taxon>
        <taxon>Lophotrochozoa</taxon>
        <taxon>Mollusca</taxon>
        <taxon>Bivalvia</taxon>
        <taxon>Autobranchia</taxon>
        <taxon>Heteroconchia</taxon>
        <taxon>Euheterodonta</taxon>
        <taxon>Imparidentia</taxon>
        <taxon>Neoheterodontei</taxon>
        <taxon>Myida</taxon>
        <taxon>Dreissenoidea</taxon>
        <taxon>Dreissenidae</taxon>
        <taxon>Dreissena</taxon>
    </lineage>
</organism>
<dbReference type="EMBL" id="JAIWYP010000004">
    <property type="protein sequence ID" value="KAH3838557.1"/>
    <property type="molecule type" value="Genomic_DNA"/>
</dbReference>
<comment type="caution">
    <text evidence="4">The sequence shown here is derived from an EMBL/GenBank/DDBJ whole genome shotgun (WGS) entry which is preliminary data.</text>
</comment>
<feature type="coiled-coil region" evidence="1">
    <location>
        <begin position="154"/>
        <end position="258"/>
    </location>
</feature>
<evidence type="ECO:0000256" key="2">
    <source>
        <dbReference type="SAM" id="MobiDB-lite"/>
    </source>
</evidence>
<feature type="coiled-coil region" evidence="1">
    <location>
        <begin position="291"/>
        <end position="423"/>
    </location>
</feature>